<dbReference type="eggNOG" id="COG1734">
    <property type="taxonomic scope" value="Bacteria"/>
</dbReference>
<dbReference type="EMBL" id="CP000473">
    <property type="protein sequence ID" value="ABJ82158.1"/>
    <property type="molecule type" value="Genomic_DNA"/>
</dbReference>
<keyword evidence="3" id="KW-0862">Zinc</keyword>
<keyword evidence="2" id="KW-0863">Zinc-finger</keyword>
<dbReference type="HOGENOM" id="CLU_043144_3_2_0"/>
<dbReference type="PROSITE" id="PS51128">
    <property type="entry name" value="ZF_DKSA_2"/>
    <property type="match status" value="1"/>
</dbReference>
<protein>
    <submittedName>
        <fullName evidence="6">Transcriptional regulator, TraR/DksA family</fullName>
    </submittedName>
</protein>
<feature type="zinc finger region" description="dksA C4-type" evidence="4">
    <location>
        <begin position="103"/>
        <end position="127"/>
    </location>
</feature>
<evidence type="ECO:0000256" key="1">
    <source>
        <dbReference type="ARBA" id="ARBA00022723"/>
    </source>
</evidence>
<evidence type="ECO:0000256" key="4">
    <source>
        <dbReference type="PROSITE-ProRule" id="PRU00510"/>
    </source>
</evidence>
<organism evidence="6">
    <name type="scientific">Solibacter usitatus (strain Ellin6076)</name>
    <dbReference type="NCBI Taxonomy" id="234267"/>
    <lineage>
        <taxon>Bacteria</taxon>
        <taxon>Pseudomonadati</taxon>
        <taxon>Acidobacteriota</taxon>
        <taxon>Terriglobia</taxon>
        <taxon>Bryobacterales</taxon>
        <taxon>Solibacteraceae</taxon>
        <taxon>Candidatus Solibacter</taxon>
    </lineage>
</organism>
<dbReference type="SUPFAM" id="SSF109635">
    <property type="entry name" value="DnaK suppressor protein DksA, alpha-hairpin domain"/>
    <property type="match status" value="1"/>
</dbReference>
<feature type="domain" description="Zinc finger DksA/TraR C4-type" evidence="5">
    <location>
        <begin position="100"/>
        <end position="130"/>
    </location>
</feature>
<dbReference type="PANTHER" id="PTHR33823">
    <property type="entry name" value="RNA POLYMERASE-BINDING TRANSCRIPTION FACTOR DKSA-RELATED"/>
    <property type="match status" value="1"/>
</dbReference>
<dbReference type="InterPro" id="IPR037187">
    <property type="entry name" value="DnaK_N"/>
</dbReference>
<evidence type="ECO:0000256" key="3">
    <source>
        <dbReference type="ARBA" id="ARBA00022833"/>
    </source>
</evidence>
<keyword evidence="1" id="KW-0479">Metal-binding</keyword>
<name>Q029W8_SOLUE</name>
<dbReference type="PANTHER" id="PTHR33823:SF4">
    <property type="entry name" value="GENERAL STRESS PROTEIN 16O"/>
    <property type="match status" value="1"/>
</dbReference>
<proteinExistence type="predicted"/>
<dbReference type="InParanoid" id="Q029W8"/>
<dbReference type="AlphaFoldDB" id="Q029W8"/>
<evidence type="ECO:0000259" key="5">
    <source>
        <dbReference type="Pfam" id="PF01258"/>
    </source>
</evidence>
<dbReference type="InterPro" id="IPR000962">
    <property type="entry name" value="Znf_DskA_TraR"/>
</dbReference>
<dbReference type="GO" id="GO:0008270">
    <property type="term" value="F:zinc ion binding"/>
    <property type="evidence" value="ECO:0007669"/>
    <property type="project" value="UniProtKB-KW"/>
</dbReference>
<reference evidence="6" key="1">
    <citation type="submission" date="2006-10" db="EMBL/GenBank/DDBJ databases">
        <title>Complete sequence of Solibacter usitatus Ellin6076.</title>
        <authorList>
            <consortium name="US DOE Joint Genome Institute"/>
            <person name="Copeland A."/>
            <person name="Lucas S."/>
            <person name="Lapidus A."/>
            <person name="Barry K."/>
            <person name="Detter J.C."/>
            <person name="Glavina del Rio T."/>
            <person name="Hammon N."/>
            <person name="Israni S."/>
            <person name="Dalin E."/>
            <person name="Tice H."/>
            <person name="Pitluck S."/>
            <person name="Thompson L.S."/>
            <person name="Brettin T."/>
            <person name="Bruce D."/>
            <person name="Han C."/>
            <person name="Tapia R."/>
            <person name="Gilna P."/>
            <person name="Schmutz J."/>
            <person name="Larimer F."/>
            <person name="Land M."/>
            <person name="Hauser L."/>
            <person name="Kyrpides N."/>
            <person name="Mikhailova N."/>
            <person name="Janssen P.H."/>
            <person name="Kuske C.R."/>
            <person name="Richardson P."/>
        </authorList>
    </citation>
    <scope>NUCLEOTIDE SEQUENCE</scope>
    <source>
        <strain evidence="6">Ellin6076</strain>
    </source>
</reference>
<dbReference type="Pfam" id="PF01258">
    <property type="entry name" value="zf-dskA_traR"/>
    <property type="match status" value="1"/>
</dbReference>
<dbReference type="SUPFAM" id="SSF57716">
    <property type="entry name" value="Glucocorticoid receptor-like (DNA-binding domain)"/>
    <property type="match status" value="1"/>
</dbReference>
<evidence type="ECO:0000313" key="6">
    <source>
        <dbReference type="EMBL" id="ABJ82158.1"/>
    </source>
</evidence>
<sequence length="149" mass="17175">MRVCVLSILIRLHRVSTEKPMKPKTATYRKILEKKAEEVRRSMSAQKAAQVVARLDIPSDEGDLSQQHHEEWIFLNRNTIDMKLLREIADALHRMDTGHYGVCPECEEPISAKRLDAVPWARYCVTCQEKIAARIADGEVIDEYQEADR</sequence>
<dbReference type="KEGG" id="sus:Acid_1164"/>
<dbReference type="STRING" id="234267.Acid_1164"/>
<accession>Q029W8</accession>
<dbReference type="Gene3D" id="1.20.120.910">
    <property type="entry name" value="DksA, coiled-coil domain"/>
    <property type="match status" value="1"/>
</dbReference>
<gene>
    <name evidence="6" type="ordered locus">Acid_1164</name>
</gene>
<evidence type="ECO:0000256" key="2">
    <source>
        <dbReference type="ARBA" id="ARBA00022771"/>
    </source>
</evidence>